<protein>
    <submittedName>
        <fullName evidence="1">Uncharacterized protein</fullName>
    </submittedName>
</protein>
<dbReference type="Proteomes" id="UP000324800">
    <property type="component" value="Unassembled WGS sequence"/>
</dbReference>
<name>A0A5J4V2E1_9EUKA</name>
<organism evidence="1 2">
    <name type="scientific">Streblomastix strix</name>
    <dbReference type="NCBI Taxonomy" id="222440"/>
    <lineage>
        <taxon>Eukaryota</taxon>
        <taxon>Metamonada</taxon>
        <taxon>Preaxostyla</taxon>
        <taxon>Oxymonadida</taxon>
        <taxon>Streblomastigidae</taxon>
        <taxon>Streblomastix</taxon>
    </lineage>
</organism>
<sequence>MDLDSVRSCFDHGSQCICPDDLPFRQQIHFIWSEEHYKKQIVDARHRYSPQFLAHRSSKDQKIWFLLNRHFQSQISHHSQSIQNSDQDVQMNISICKMDNPIEFPYMSRVSHRHTDTVCGTVCMKSHFNLLQIGLFDEEIGSINSKDPYLSPTQKSIADIQDFMKDYVGLFTIRVGLFKPLLNTKGDLRFTLFEYSNKQIEPLQRIKIHHEDEVDVDAHLQPTPMFELNSELTHKDVSVTIQRRQETKILTILHSIGITAGNRSWQQDENGEQIIQILSEAFGGKAAADAFYSVARFHLGSQIELQLTPKVGYYGRRDAYTIESVGPERYDVQTMQIKNPWQYTTHELSWDFQIKSKAGMDLNYGQASQILFIIKADKATDIHLQFIMTQLKEVNANPAIEFQVVKLGGPQLVNESAIALRLFGAAERGQWKKNNDQEMKMEDTNLATRIIYTQIYPQASGSYKPGWVMINKGSGKLDGNAYNGLCVNAGRWTGPTLTIVAFAWSNSILHLYNHASPLPEKVSSPFVYWTLSVMGPVCSKRSR</sequence>
<accession>A0A5J4V2E1</accession>
<gene>
    <name evidence="1" type="ORF">EZS28_027932</name>
</gene>
<evidence type="ECO:0000313" key="1">
    <source>
        <dbReference type="EMBL" id="KAA6376542.1"/>
    </source>
</evidence>
<evidence type="ECO:0000313" key="2">
    <source>
        <dbReference type="Proteomes" id="UP000324800"/>
    </source>
</evidence>
<reference evidence="1 2" key="1">
    <citation type="submission" date="2019-03" db="EMBL/GenBank/DDBJ databases">
        <title>Single cell metagenomics reveals metabolic interactions within the superorganism composed of flagellate Streblomastix strix and complex community of Bacteroidetes bacteria on its surface.</title>
        <authorList>
            <person name="Treitli S.C."/>
            <person name="Kolisko M."/>
            <person name="Husnik F."/>
            <person name="Keeling P."/>
            <person name="Hampl V."/>
        </authorList>
    </citation>
    <scope>NUCLEOTIDE SEQUENCE [LARGE SCALE GENOMIC DNA]</scope>
    <source>
        <strain evidence="1">ST1C</strain>
    </source>
</reference>
<proteinExistence type="predicted"/>
<dbReference type="EMBL" id="SNRW01010452">
    <property type="protein sequence ID" value="KAA6376542.1"/>
    <property type="molecule type" value="Genomic_DNA"/>
</dbReference>
<comment type="caution">
    <text evidence="1">The sequence shown here is derived from an EMBL/GenBank/DDBJ whole genome shotgun (WGS) entry which is preliminary data.</text>
</comment>
<dbReference type="AlphaFoldDB" id="A0A5J4V2E1"/>